<comment type="caution">
    <text evidence="6">The sequence shown here is derived from an EMBL/GenBank/DDBJ whole genome shotgun (WGS) entry which is preliminary data.</text>
</comment>
<protein>
    <submittedName>
        <fullName evidence="6">AcrR family transcriptional regulator</fullName>
    </submittedName>
</protein>
<dbReference type="Pfam" id="PF16859">
    <property type="entry name" value="TetR_C_11"/>
    <property type="match status" value="1"/>
</dbReference>
<evidence type="ECO:0000256" key="3">
    <source>
        <dbReference type="ARBA" id="ARBA00023163"/>
    </source>
</evidence>
<gene>
    <name evidence="6" type="ORF">FB470_000155</name>
</gene>
<evidence type="ECO:0000256" key="2">
    <source>
        <dbReference type="ARBA" id="ARBA00023125"/>
    </source>
</evidence>
<dbReference type="InterPro" id="IPR011075">
    <property type="entry name" value="TetR_C"/>
</dbReference>
<feature type="DNA-binding region" description="H-T-H motif" evidence="4">
    <location>
        <begin position="41"/>
        <end position="60"/>
    </location>
</feature>
<keyword evidence="1" id="KW-0805">Transcription regulation</keyword>
<dbReference type="Gene3D" id="1.10.357.10">
    <property type="entry name" value="Tetracycline Repressor, domain 2"/>
    <property type="match status" value="1"/>
</dbReference>
<dbReference type="SUPFAM" id="SSF48498">
    <property type="entry name" value="Tetracyclin repressor-like, C-terminal domain"/>
    <property type="match status" value="1"/>
</dbReference>
<sequence>MTEPESATPRRRPGGRTARNREMVIDAAMSLLVEVQYDGLNMDAVAERAGVHRATVYRRWRDVGGLLADVFDAATDDEWAPADTGSLLGDLTAINREVYEALDAETSVTRALINASFQSPQAAAALREFWRDRYRRCEVVIDRAVARGEVPEGTDAHRVVVAATAPIYHRLVLLREPPDPAVVDDAARDAVAAARAQMVSR</sequence>
<dbReference type="EMBL" id="JAUSUT010000001">
    <property type="protein sequence ID" value="MDQ0376161.1"/>
    <property type="molecule type" value="Genomic_DNA"/>
</dbReference>
<keyword evidence="7" id="KW-1185">Reference proteome</keyword>
<evidence type="ECO:0000313" key="7">
    <source>
        <dbReference type="Proteomes" id="UP001229651"/>
    </source>
</evidence>
<evidence type="ECO:0000256" key="4">
    <source>
        <dbReference type="PROSITE-ProRule" id="PRU00335"/>
    </source>
</evidence>
<dbReference type="PANTHER" id="PTHR30055:SF148">
    <property type="entry name" value="TETR-FAMILY TRANSCRIPTIONAL REGULATOR"/>
    <property type="match status" value="1"/>
</dbReference>
<name>A0ABU0EM92_9PSEU</name>
<dbReference type="Proteomes" id="UP001229651">
    <property type="component" value="Unassembled WGS sequence"/>
</dbReference>
<dbReference type="InterPro" id="IPR009057">
    <property type="entry name" value="Homeodomain-like_sf"/>
</dbReference>
<dbReference type="Pfam" id="PF00440">
    <property type="entry name" value="TetR_N"/>
    <property type="match status" value="1"/>
</dbReference>
<dbReference type="RefSeq" id="WP_306987877.1">
    <property type="nucleotide sequence ID" value="NZ_JAUSUT010000001.1"/>
</dbReference>
<organism evidence="6 7">
    <name type="scientific">Amycolatopsis thermophila</name>
    <dbReference type="NCBI Taxonomy" id="206084"/>
    <lineage>
        <taxon>Bacteria</taxon>
        <taxon>Bacillati</taxon>
        <taxon>Actinomycetota</taxon>
        <taxon>Actinomycetes</taxon>
        <taxon>Pseudonocardiales</taxon>
        <taxon>Pseudonocardiaceae</taxon>
        <taxon>Amycolatopsis</taxon>
    </lineage>
</organism>
<dbReference type="InterPro" id="IPR036271">
    <property type="entry name" value="Tet_transcr_reg_TetR-rel_C_sf"/>
</dbReference>
<keyword evidence="2 4" id="KW-0238">DNA-binding</keyword>
<keyword evidence="3" id="KW-0804">Transcription</keyword>
<dbReference type="InterPro" id="IPR050109">
    <property type="entry name" value="HTH-type_TetR-like_transc_reg"/>
</dbReference>
<reference evidence="6 7" key="1">
    <citation type="submission" date="2023-07" db="EMBL/GenBank/DDBJ databases">
        <title>Sequencing the genomes of 1000 actinobacteria strains.</title>
        <authorList>
            <person name="Klenk H.-P."/>
        </authorList>
    </citation>
    <scope>NUCLEOTIDE SEQUENCE [LARGE SCALE GENOMIC DNA]</scope>
    <source>
        <strain evidence="6 7">DSM 45805</strain>
    </source>
</reference>
<dbReference type="PANTHER" id="PTHR30055">
    <property type="entry name" value="HTH-TYPE TRANSCRIPTIONAL REGULATOR RUTR"/>
    <property type="match status" value="1"/>
</dbReference>
<dbReference type="Gene3D" id="1.10.10.60">
    <property type="entry name" value="Homeodomain-like"/>
    <property type="match status" value="1"/>
</dbReference>
<accession>A0ABU0EM92</accession>
<dbReference type="SUPFAM" id="SSF46689">
    <property type="entry name" value="Homeodomain-like"/>
    <property type="match status" value="1"/>
</dbReference>
<proteinExistence type="predicted"/>
<evidence type="ECO:0000259" key="5">
    <source>
        <dbReference type="PROSITE" id="PS50977"/>
    </source>
</evidence>
<dbReference type="PROSITE" id="PS50977">
    <property type="entry name" value="HTH_TETR_2"/>
    <property type="match status" value="1"/>
</dbReference>
<evidence type="ECO:0000313" key="6">
    <source>
        <dbReference type="EMBL" id="MDQ0376161.1"/>
    </source>
</evidence>
<evidence type="ECO:0000256" key="1">
    <source>
        <dbReference type="ARBA" id="ARBA00023015"/>
    </source>
</evidence>
<feature type="domain" description="HTH tetR-type" evidence="5">
    <location>
        <begin position="18"/>
        <end position="78"/>
    </location>
</feature>
<dbReference type="InterPro" id="IPR001647">
    <property type="entry name" value="HTH_TetR"/>
</dbReference>